<dbReference type="GO" id="GO:0005737">
    <property type="term" value="C:cytoplasm"/>
    <property type="evidence" value="ECO:0007669"/>
    <property type="project" value="UniProtKB-SubCell"/>
</dbReference>
<dbReference type="RefSeq" id="WP_309200923.1">
    <property type="nucleotide sequence ID" value="NZ_CP133548.1"/>
</dbReference>
<comment type="subcellular location">
    <subcellularLocation>
        <location evidence="1">Cytoplasm</location>
    </subcellularLocation>
</comment>
<organism evidence="3 4">
    <name type="scientific">Pleionea litopenaei</name>
    <dbReference type="NCBI Taxonomy" id="3070815"/>
    <lineage>
        <taxon>Bacteria</taxon>
        <taxon>Pseudomonadati</taxon>
        <taxon>Pseudomonadota</taxon>
        <taxon>Gammaproteobacteria</taxon>
        <taxon>Oceanospirillales</taxon>
        <taxon>Pleioneaceae</taxon>
        <taxon>Pleionea</taxon>
    </lineage>
</organism>
<dbReference type="Proteomes" id="UP001239782">
    <property type="component" value="Chromosome"/>
</dbReference>
<name>A0AA51RQK4_9GAMM</name>
<dbReference type="PANTHER" id="PTHR34875">
    <property type="entry name" value="UPF0237 PROTEIN MJ1558"/>
    <property type="match status" value="1"/>
</dbReference>
<dbReference type="PANTHER" id="PTHR34875:SF6">
    <property type="entry name" value="UPF0237 PROTEIN MJ1558"/>
    <property type="match status" value="1"/>
</dbReference>
<dbReference type="PIRSF" id="PIRSF028103">
    <property type="entry name" value="GcvR"/>
    <property type="match status" value="1"/>
</dbReference>
<accession>A0AA51RQK4</accession>
<feature type="domain" description="ACT" evidence="2">
    <location>
        <begin position="90"/>
        <end position="169"/>
    </location>
</feature>
<dbReference type="InterPro" id="IPR016867">
    <property type="entry name" value="GcvR"/>
</dbReference>
<proteinExistence type="predicted"/>
<reference evidence="3 4" key="1">
    <citation type="submission" date="2023-08" db="EMBL/GenBank/DDBJ databases">
        <title>Pleionea litopenaei sp. nov., isolated from stomach of juvenile Litopenaeus vannamei.</title>
        <authorList>
            <person name="Rho A.M."/>
            <person name="Hwang C.Y."/>
        </authorList>
    </citation>
    <scope>NUCLEOTIDE SEQUENCE [LARGE SCALE GENOMIC DNA]</scope>
    <source>
        <strain evidence="3 4">HL-JVS1</strain>
    </source>
</reference>
<evidence type="ECO:0000313" key="4">
    <source>
        <dbReference type="Proteomes" id="UP001239782"/>
    </source>
</evidence>
<dbReference type="InterPro" id="IPR045865">
    <property type="entry name" value="ACT-like_dom_sf"/>
</dbReference>
<dbReference type="AlphaFoldDB" id="A0AA51RQK4"/>
<evidence type="ECO:0000313" key="3">
    <source>
        <dbReference type="EMBL" id="WMS85770.1"/>
    </source>
</evidence>
<dbReference type="Pfam" id="PF13740">
    <property type="entry name" value="ACT_6"/>
    <property type="match status" value="1"/>
</dbReference>
<dbReference type="EMBL" id="CP133548">
    <property type="protein sequence ID" value="WMS85770.1"/>
    <property type="molecule type" value="Genomic_DNA"/>
</dbReference>
<gene>
    <name evidence="3" type="ORF">Q9312_11140</name>
</gene>
<dbReference type="Gene3D" id="3.30.70.260">
    <property type="match status" value="2"/>
</dbReference>
<keyword evidence="1" id="KW-0804">Transcription</keyword>
<evidence type="ECO:0000259" key="2">
    <source>
        <dbReference type="PROSITE" id="PS51671"/>
    </source>
</evidence>
<dbReference type="CDD" id="cd04869">
    <property type="entry name" value="ACT_GcvR_2"/>
    <property type="match status" value="1"/>
</dbReference>
<keyword evidence="1" id="KW-0678">Repressor</keyword>
<protein>
    <recommendedName>
        <fullName evidence="1">Glycine cleavage system transcriptional repressor</fullName>
    </recommendedName>
</protein>
<dbReference type="PROSITE" id="PS51671">
    <property type="entry name" value="ACT"/>
    <property type="match status" value="1"/>
</dbReference>
<dbReference type="InterPro" id="IPR050990">
    <property type="entry name" value="UPF0237/GcvR_regulator"/>
</dbReference>
<evidence type="ECO:0000256" key="1">
    <source>
        <dbReference type="PIRNR" id="PIRNR028103"/>
    </source>
</evidence>
<dbReference type="InterPro" id="IPR002912">
    <property type="entry name" value="ACT_dom"/>
</dbReference>
<dbReference type="KEGG" id="plei:Q9312_11140"/>
<keyword evidence="1" id="KW-0963">Cytoplasm</keyword>
<dbReference type="SUPFAM" id="SSF55021">
    <property type="entry name" value="ACT-like"/>
    <property type="match status" value="2"/>
</dbReference>
<sequence>MTAKLLISVFGDDRPGIVQRLSEVVRNQGGNWLESRLSHLGGKFSGLILAEFPAEAIDVACNQLNTLSELTLDIRAELLADDSANKQRIDIEVIGNDKAGIIHEITDTLSRSLVNVEALDSQIEAAPMSGGDIFRANIVAGMPESIDIADIQEALESIAADLMVELTIRSS</sequence>
<dbReference type="GO" id="GO:0006355">
    <property type="term" value="P:regulation of DNA-templated transcription"/>
    <property type="evidence" value="ECO:0007669"/>
    <property type="project" value="UniProtKB-UniRule"/>
</dbReference>
<keyword evidence="4" id="KW-1185">Reference proteome</keyword>